<dbReference type="InterPro" id="IPR002645">
    <property type="entry name" value="STAS_dom"/>
</dbReference>
<proteinExistence type="predicted"/>
<evidence type="ECO:0000313" key="2">
    <source>
        <dbReference type="EMBL" id="ALU94624.1"/>
    </source>
</evidence>
<evidence type="ECO:0000313" key="3">
    <source>
        <dbReference type="Proteomes" id="UP000064183"/>
    </source>
</evidence>
<dbReference type="EMBL" id="CP013738">
    <property type="protein sequence ID" value="ALU94624.1"/>
    <property type="molecule type" value="Genomic_DNA"/>
</dbReference>
<dbReference type="InterPro" id="IPR058548">
    <property type="entry name" value="MlaB-like_STAS"/>
</dbReference>
<dbReference type="CDD" id="cd07043">
    <property type="entry name" value="STAS_anti-anti-sigma_factors"/>
    <property type="match status" value="1"/>
</dbReference>
<sequence>MVPSLQLDTRVAPGCTTLVISGECDQDDVEVLEQALTVVVEGSSPVLIVDVSRLLFGDSVLLHFLLSAQRAQTAAGGRLEVRGPLAPAVERLLRETGTYEAFTVTGAGDAA</sequence>
<dbReference type="Pfam" id="PF13466">
    <property type="entry name" value="STAS_2"/>
    <property type="match status" value="1"/>
</dbReference>
<dbReference type="STRING" id="1172567.WQO_15505"/>
<dbReference type="Gene3D" id="3.30.750.24">
    <property type="entry name" value="STAS domain"/>
    <property type="match status" value="1"/>
</dbReference>
<dbReference type="KEGG" id="sgb:WQO_15505"/>
<dbReference type="PROSITE" id="PS50801">
    <property type="entry name" value="STAS"/>
    <property type="match status" value="1"/>
</dbReference>
<gene>
    <name evidence="2" type="ORF">WQO_15505</name>
</gene>
<dbReference type="InterPro" id="IPR036513">
    <property type="entry name" value="STAS_dom_sf"/>
</dbReference>
<dbReference type="GeneID" id="27783762"/>
<evidence type="ECO:0000259" key="1">
    <source>
        <dbReference type="PROSITE" id="PS50801"/>
    </source>
</evidence>
<dbReference type="AlphaFoldDB" id="A0A0U2SXT2"/>
<accession>A0A0U2SXT2</accession>
<dbReference type="RefSeq" id="WP_010063539.1">
    <property type="nucleotide sequence ID" value="NZ_CP013738.1"/>
</dbReference>
<reference evidence="2 3" key="1">
    <citation type="journal article" date="2012" name="J. Bacteriol.">
        <title>Draft genome sequence of Streptomyces globisporus C-1027, which produces an antitumor antibiotic consisting of a nine-membered enediyne with a chromoprotein.</title>
        <authorList>
            <person name="Wang L."/>
            <person name="Wang S."/>
            <person name="He Q."/>
            <person name="Yu T."/>
            <person name="Li Q."/>
            <person name="Hong B."/>
        </authorList>
    </citation>
    <scope>NUCLEOTIDE SEQUENCE [LARGE SCALE GENOMIC DNA]</scope>
    <source>
        <strain evidence="2 3">C-1027</strain>
    </source>
</reference>
<dbReference type="SUPFAM" id="SSF52091">
    <property type="entry name" value="SpoIIaa-like"/>
    <property type="match status" value="1"/>
</dbReference>
<organism evidence="2 3">
    <name type="scientific">Streptomyces globisporus C-1027</name>
    <dbReference type="NCBI Taxonomy" id="1172567"/>
    <lineage>
        <taxon>Bacteria</taxon>
        <taxon>Bacillati</taxon>
        <taxon>Actinomycetota</taxon>
        <taxon>Actinomycetes</taxon>
        <taxon>Kitasatosporales</taxon>
        <taxon>Streptomycetaceae</taxon>
        <taxon>Streptomyces</taxon>
    </lineage>
</organism>
<name>A0A0U2SXT2_STRGL</name>
<dbReference type="Proteomes" id="UP000064183">
    <property type="component" value="Chromosome"/>
</dbReference>
<feature type="domain" description="STAS" evidence="1">
    <location>
        <begin position="5"/>
        <end position="111"/>
    </location>
</feature>
<protein>
    <recommendedName>
        <fullName evidence="1">STAS domain-containing protein</fullName>
    </recommendedName>
</protein>